<dbReference type="EMBL" id="LUEZ02000113">
    <property type="protein sequence ID" value="RDB17105.1"/>
    <property type="molecule type" value="Genomic_DNA"/>
</dbReference>
<feature type="transmembrane region" description="Helical" evidence="1">
    <location>
        <begin position="30"/>
        <end position="49"/>
    </location>
</feature>
<dbReference type="Proteomes" id="UP000076154">
    <property type="component" value="Unassembled WGS sequence"/>
</dbReference>
<evidence type="ECO:0000313" key="2">
    <source>
        <dbReference type="EMBL" id="RDB17105.1"/>
    </source>
</evidence>
<protein>
    <submittedName>
        <fullName evidence="2">Uncharacterized protein</fullName>
    </submittedName>
</protein>
<comment type="caution">
    <text evidence="2">The sequence shown here is derived from an EMBL/GenBank/DDBJ whole genome shotgun (WGS) entry which is preliminary data.</text>
</comment>
<dbReference type="InParanoid" id="A0A369J9J2"/>
<keyword evidence="1" id="KW-0812">Transmembrane</keyword>
<proteinExistence type="predicted"/>
<keyword evidence="1" id="KW-1133">Transmembrane helix</keyword>
<keyword evidence="3" id="KW-1185">Reference proteome</keyword>
<accession>A0A369J9J2</accession>
<keyword evidence="1" id="KW-0472">Membrane</keyword>
<evidence type="ECO:0000256" key="1">
    <source>
        <dbReference type="SAM" id="Phobius"/>
    </source>
</evidence>
<name>A0A369J9J2_HYPMA</name>
<reference evidence="2" key="1">
    <citation type="submission" date="2018-04" db="EMBL/GenBank/DDBJ databases">
        <title>Whole genome sequencing of Hypsizygus marmoreus.</title>
        <authorList>
            <person name="Choi I.-G."/>
            <person name="Min B."/>
            <person name="Kim J.-G."/>
            <person name="Kim S."/>
            <person name="Oh Y.-L."/>
            <person name="Kong W.-S."/>
            <person name="Park H."/>
            <person name="Jeong J."/>
            <person name="Song E.-S."/>
        </authorList>
    </citation>
    <scope>NUCLEOTIDE SEQUENCE [LARGE SCALE GENOMIC DNA]</scope>
    <source>
        <strain evidence="2">51987-8</strain>
    </source>
</reference>
<dbReference type="AlphaFoldDB" id="A0A369J9J2"/>
<gene>
    <name evidence="2" type="ORF">Hypma_001903</name>
</gene>
<feature type="transmembrane region" description="Helical" evidence="1">
    <location>
        <begin position="7"/>
        <end position="24"/>
    </location>
</feature>
<dbReference type="OrthoDB" id="2744793at2759"/>
<organism evidence="2 3">
    <name type="scientific">Hypsizygus marmoreus</name>
    <name type="common">White beech mushroom</name>
    <name type="synonym">Agaricus marmoreus</name>
    <dbReference type="NCBI Taxonomy" id="39966"/>
    <lineage>
        <taxon>Eukaryota</taxon>
        <taxon>Fungi</taxon>
        <taxon>Dikarya</taxon>
        <taxon>Basidiomycota</taxon>
        <taxon>Agaricomycotina</taxon>
        <taxon>Agaricomycetes</taxon>
        <taxon>Agaricomycetidae</taxon>
        <taxon>Agaricales</taxon>
        <taxon>Tricholomatineae</taxon>
        <taxon>Lyophyllaceae</taxon>
        <taxon>Hypsizygus</taxon>
    </lineage>
</organism>
<sequence>MEVFVQSAALYSVFVIIAMGAYLGHSNIQFPIVSATGPVIGIIFCMIVTRAHRFTNGAMKQASLSLRWRTQTEILRPMALHLETRAEGVLSAELRTPPTWPRVDLNTSSEKDIPNGVEVV</sequence>
<evidence type="ECO:0000313" key="3">
    <source>
        <dbReference type="Proteomes" id="UP000076154"/>
    </source>
</evidence>